<dbReference type="Pfam" id="PF25954">
    <property type="entry name" value="Beta-barrel_RND_2"/>
    <property type="match status" value="1"/>
</dbReference>
<feature type="domain" description="Multidrug resistance protein MdtA-like C-terminal permuted SH3" evidence="5">
    <location>
        <begin position="392"/>
        <end position="441"/>
    </location>
</feature>
<accession>A0ABW2L7K1</accession>
<evidence type="ECO:0000256" key="1">
    <source>
        <dbReference type="ARBA" id="ARBA00009477"/>
    </source>
</evidence>
<dbReference type="PANTHER" id="PTHR30469:SF15">
    <property type="entry name" value="HLYD FAMILY OF SECRETION PROTEINS"/>
    <property type="match status" value="1"/>
</dbReference>
<dbReference type="PANTHER" id="PTHR30469">
    <property type="entry name" value="MULTIDRUG RESISTANCE PROTEIN MDTA"/>
    <property type="match status" value="1"/>
</dbReference>
<dbReference type="SUPFAM" id="SSF111369">
    <property type="entry name" value="HlyD-like secretion proteins"/>
    <property type="match status" value="1"/>
</dbReference>
<evidence type="ECO:0000259" key="4">
    <source>
        <dbReference type="Pfam" id="PF25954"/>
    </source>
</evidence>
<keyword evidence="3" id="KW-0472">Membrane</keyword>
<dbReference type="Pfam" id="PF25967">
    <property type="entry name" value="RND-MFP_C"/>
    <property type="match status" value="1"/>
</dbReference>
<comment type="caution">
    <text evidence="6">The sequence shown here is derived from an EMBL/GenBank/DDBJ whole genome shotgun (WGS) entry which is preliminary data.</text>
</comment>
<feature type="domain" description="CusB-like beta-barrel" evidence="4">
    <location>
        <begin position="302"/>
        <end position="374"/>
    </location>
</feature>
<keyword evidence="3" id="KW-0812">Transmembrane</keyword>
<evidence type="ECO:0000256" key="2">
    <source>
        <dbReference type="SAM" id="MobiDB-lite"/>
    </source>
</evidence>
<evidence type="ECO:0000313" key="7">
    <source>
        <dbReference type="Proteomes" id="UP001596472"/>
    </source>
</evidence>
<dbReference type="InterPro" id="IPR006143">
    <property type="entry name" value="RND_pump_MFP"/>
</dbReference>
<dbReference type="Gene3D" id="2.40.420.20">
    <property type="match status" value="1"/>
</dbReference>
<gene>
    <name evidence="6" type="ORF">ACFQY0_10160</name>
</gene>
<evidence type="ECO:0000313" key="6">
    <source>
        <dbReference type="EMBL" id="MFC7337540.1"/>
    </source>
</evidence>
<proteinExistence type="inferred from homology"/>
<dbReference type="EMBL" id="JBHTBS010000004">
    <property type="protein sequence ID" value="MFC7337540.1"/>
    <property type="molecule type" value="Genomic_DNA"/>
</dbReference>
<sequence>MTPSSLNSLSRHRNDDSAPPPQRSRAWLLPVGILLGFALLFLLLFRDRLLPATPVESAQVIAIPGETEITSPATNRDAAVIFQATGWVEPDPWSVKATALIDGVIDQVHVLEGQKVEKGELIATLITDDAKLMLSAAEHELSRLEAARDAHCAGILRTIEEMKGVQAQEKSAIAVQEAAKDRLDRLKRTGARAIAERDIVEARLDYEKVSALVRAAESKVSEISAGLNEKSYETLAMEQMIQAGQVAVDQAKLALSRTEIHAPISGRVLRLLASPGQKRMLGMDDPDSSTVAILYDPEKLQVRVDVPLADAALLQVGQAARIRCNLLPDHTFHGQVTRIVGEADIQRNTLQAKVVIEDPHDALRPEMLCRVEFLEASSGGPATSTRGLGLWIPQAALDGNRVWVIDPDSQRVSAREVTTGGTHDDRQEILTGLRPGERIVLNPKSLSANQRVQASNP</sequence>
<keyword evidence="7" id="KW-1185">Reference proteome</keyword>
<evidence type="ECO:0000259" key="5">
    <source>
        <dbReference type="Pfam" id="PF25967"/>
    </source>
</evidence>
<organism evidence="6 7">
    <name type="scientific">Haloferula chungangensis</name>
    <dbReference type="NCBI Taxonomy" id="1048331"/>
    <lineage>
        <taxon>Bacteria</taxon>
        <taxon>Pseudomonadati</taxon>
        <taxon>Verrucomicrobiota</taxon>
        <taxon>Verrucomicrobiia</taxon>
        <taxon>Verrucomicrobiales</taxon>
        <taxon>Verrucomicrobiaceae</taxon>
        <taxon>Haloferula</taxon>
    </lineage>
</organism>
<dbReference type="InterPro" id="IPR058627">
    <property type="entry name" value="MdtA-like_C"/>
</dbReference>
<feature type="region of interest" description="Disordered" evidence="2">
    <location>
        <begin position="1"/>
        <end position="22"/>
    </location>
</feature>
<feature type="transmembrane region" description="Helical" evidence="3">
    <location>
        <begin position="26"/>
        <end position="45"/>
    </location>
</feature>
<dbReference type="RefSeq" id="WP_379711916.1">
    <property type="nucleotide sequence ID" value="NZ_JBHTBS010000004.1"/>
</dbReference>
<dbReference type="Proteomes" id="UP001596472">
    <property type="component" value="Unassembled WGS sequence"/>
</dbReference>
<name>A0ABW2L7K1_9BACT</name>
<keyword evidence="3" id="KW-1133">Transmembrane helix</keyword>
<comment type="similarity">
    <text evidence="1">Belongs to the membrane fusion protein (MFP) (TC 8.A.1) family.</text>
</comment>
<dbReference type="InterPro" id="IPR058792">
    <property type="entry name" value="Beta-barrel_RND_2"/>
</dbReference>
<reference evidence="7" key="1">
    <citation type="journal article" date="2019" name="Int. J. Syst. Evol. Microbiol.">
        <title>The Global Catalogue of Microorganisms (GCM) 10K type strain sequencing project: providing services to taxonomists for standard genome sequencing and annotation.</title>
        <authorList>
            <consortium name="The Broad Institute Genomics Platform"/>
            <consortium name="The Broad Institute Genome Sequencing Center for Infectious Disease"/>
            <person name="Wu L."/>
            <person name="Ma J."/>
        </authorList>
    </citation>
    <scope>NUCLEOTIDE SEQUENCE [LARGE SCALE GENOMIC DNA]</scope>
    <source>
        <strain evidence="7">CGMCC 4.1467</strain>
    </source>
</reference>
<dbReference type="NCBIfam" id="TIGR01730">
    <property type="entry name" value="RND_mfp"/>
    <property type="match status" value="1"/>
</dbReference>
<dbReference type="Gene3D" id="2.40.50.100">
    <property type="match status" value="1"/>
</dbReference>
<dbReference type="Gene3D" id="2.40.30.170">
    <property type="match status" value="1"/>
</dbReference>
<evidence type="ECO:0000256" key="3">
    <source>
        <dbReference type="SAM" id="Phobius"/>
    </source>
</evidence>
<protein>
    <submittedName>
        <fullName evidence="6">Efflux RND transporter periplasmic adaptor subunit</fullName>
    </submittedName>
</protein>